<gene>
    <name evidence="2" type="ORF">JDV02_000063</name>
</gene>
<evidence type="ECO:0000259" key="1">
    <source>
        <dbReference type="Pfam" id="PF18648"/>
    </source>
</evidence>
<protein>
    <recommendedName>
        <fullName evidence="1">Tse2 ADP-ribosyltransferase toxin domain-containing protein</fullName>
    </recommendedName>
</protein>
<proteinExistence type="predicted"/>
<dbReference type="GeneID" id="72062030"/>
<evidence type="ECO:0000313" key="3">
    <source>
        <dbReference type="Proteomes" id="UP000829364"/>
    </source>
</evidence>
<dbReference type="EMBL" id="CP086354">
    <property type="protein sequence ID" value="UNI13306.1"/>
    <property type="molecule type" value="Genomic_DNA"/>
</dbReference>
<accession>A0A9Q8Q6B2</accession>
<feature type="domain" description="Tse2 ADP-ribosyltransferase toxin" evidence="1">
    <location>
        <begin position="34"/>
        <end position="177"/>
    </location>
</feature>
<evidence type="ECO:0000313" key="2">
    <source>
        <dbReference type="EMBL" id="UNI13306.1"/>
    </source>
</evidence>
<name>A0A9Q8Q6B2_9HYPO</name>
<dbReference type="AlphaFoldDB" id="A0A9Q8Q6B2"/>
<organism evidence="2 3">
    <name type="scientific">Purpureocillium takamizusanense</name>
    <dbReference type="NCBI Taxonomy" id="2060973"/>
    <lineage>
        <taxon>Eukaryota</taxon>
        <taxon>Fungi</taxon>
        <taxon>Dikarya</taxon>
        <taxon>Ascomycota</taxon>
        <taxon>Pezizomycotina</taxon>
        <taxon>Sordariomycetes</taxon>
        <taxon>Hypocreomycetidae</taxon>
        <taxon>Hypocreales</taxon>
        <taxon>Ophiocordycipitaceae</taxon>
        <taxon>Purpureocillium</taxon>
    </lineage>
</organism>
<reference evidence="2" key="1">
    <citation type="submission" date="2021-11" db="EMBL/GenBank/DDBJ databases">
        <title>Purpureocillium_takamizusanense_genome.</title>
        <authorList>
            <person name="Nguyen N.-H."/>
        </authorList>
    </citation>
    <scope>NUCLEOTIDE SEQUENCE</scope>
    <source>
        <strain evidence="2">PT3</strain>
    </source>
</reference>
<dbReference type="Proteomes" id="UP000829364">
    <property type="component" value="Chromosome 1"/>
</dbReference>
<dbReference type="InterPro" id="IPR041018">
    <property type="entry name" value="ADPRTs_Tse2"/>
</dbReference>
<dbReference type="KEGG" id="ptkz:JDV02_000063"/>
<dbReference type="RefSeq" id="XP_047836787.1">
    <property type="nucleotide sequence ID" value="XM_047980830.1"/>
</dbReference>
<keyword evidence="3" id="KW-1185">Reference proteome</keyword>
<dbReference type="OrthoDB" id="10266325at2759"/>
<dbReference type="Pfam" id="PF18648">
    <property type="entry name" value="ADPRTs_Tse2"/>
    <property type="match status" value="1"/>
</dbReference>
<sequence>MIGRVYGFARSLRQPHTLLRRQYSVKAIYSSFPATLHYYCPRRTSALFNHQEIDSRPDDMYDEGVIVQSDGLVYPAVSKTSASNGAILFPNTFMMQELVRQYFDDVLDRQDEGKQIESPFICTIPKGTPIPGHLILINEYLSRFSLQPSHGMLLEDLNRSLDEFYKSYARRETVENWLDTHPFPQAVADDADAVWMAK</sequence>